<dbReference type="OrthoDB" id="440803at2759"/>
<sequence>MANTATMVPNRKPRQKESKGVPALTKNEVIHITSAEAELAPFQDEKLEIYCREHDDIAASFAEAREGRGILAKLYDQRNKEILDRLVAMRAKSDREAKLNLDQLKDFCKEFVDTVSERKRTWKQKFADDKSELTTRSTKMGETITALDAAIVQEHEDCLAHAAAETEPLLAALRKHNDFLAEQVAERSEEHDRFMGDMQSRFNSLRRKLAEEREARRDKGHDMRQRSEDRFSSLDSRIKQKEPEVLKRLEDVRARMTMELQMRSTSQESMVQDMMRFMAHFEKSISESGQRQEKTKAHLHSMKMKLREEE</sequence>
<protein>
    <submittedName>
        <fullName evidence="2">Uncharacterized protein</fullName>
    </submittedName>
</protein>
<evidence type="ECO:0000313" key="3">
    <source>
        <dbReference type="Proteomes" id="UP000604046"/>
    </source>
</evidence>
<reference evidence="2" key="1">
    <citation type="submission" date="2021-02" db="EMBL/GenBank/DDBJ databases">
        <authorList>
            <person name="Dougan E. K."/>
            <person name="Rhodes N."/>
            <person name="Thang M."/>
            <person name="Chan C."/>
        </authorList>
    </citation>
    <scope>NUCLEOTIDE SEQUENCE</scope>
</reference>
<organism evidence="2 3">
    <name type="scientific">Symbiodinium natans</name>
    <dbReference type="NCBI Taxonomy" id="878477"/>
    <lineage>
        <taxon>Eukaryota</taxon>
        <taxon>Sar</taxon>
        <taxon>Alveolata</taxon>
        <taxon>Dinophyceae</taxon>
        <taxon>Suessiales</taxon>
        <taxon>Symbiodiniaceae</taxon>
        <taxon>Symbiodinium</taxon>
    </lineage>
</organism>
<dbReference type="EMBL" id="CAJNDS010002312">
    <property type="protein sequence ID" value="CAE7425554.1"/>
    <property type="molecule type" value="Genomic_DNA"/>
</dbReference>
<feature type="compositionally biased region" description="Basic and acidic residues" evidence="1">
    <location>
        <begin position="285"/>
        <end position="296"/>
    </location>
</feature>
<proteinExistence type="predicted"/>
<comment type="caution">
    <text evidence="2">The sequence shown here is derived from an EMBL/GenBank/DDBJ whole genome shotgun (WGS) entry which is preliminary data.</text>
</comment>
<feature type="region of interest" description="Disordered" evidence="1">
    <location>
        <begin position="1"/>
        <end position="22"/>
    </location>
</feature>
<dbReference type="AlphaFoldDB" id="A0A812R729"/>
<evidence type="ECO:0000313" key="2">
    <source>
        <dbReference type="EMBL" id="CAE7425554.1"/>
    </source>
</evidence>
<accession>A0A812R729</accession>
<keyword evidence="3" id="KW-1185">Reference proteome</keyword>
<evidence type="ECO:0000256" key="1">
    <source>
        <dbReference type="SAM" id="MobiDB-lite"/>
    </source>
</evidence>
<dbReference type="Proteomes" id="UP000604046">
    <property type="component" value="Unassembled WGS sequence"/>
</dbReference>
<feature type="region of interest" description="Disordered" evidence="1">
    <location>
        <begin position="212"/>
        <end position="239"/>
    </location>
</feature>
<feature type="region of interest" description="Disordered" evidence="1">
    <location>
        <begin position="285"/>
        <end position="310"/>
    </location>
</feature>
<gene>
    <name evidence="2" type="ORF">SNAT2548_LOCUS23158</name>
</gene>
<name>A0A812R729_9DINO</name>